<dbReference type="Proteomes" id="UP001301958">
    <property type="component" value="Unassembled WGS sequence"/>
</dbReference>
<dbReference type="AlphaFoldDB" id="A0AAN7BX85"/>
<organism evidence="2 3">
    <name type="scientific">Podospora fimiseda</name>
    <dbReference type="NCBI Taxonomy" id="252190"/>
    <lineage>
        <taxon>Eukaryota</taxon>
        <taxon>Fungi</taxon>
        <taxon>Dikarya</taxon>
        <taxon>Ascomycota</taxon>
        <taxon>Pezizomycotina</taxon>
        <taxon>Sordariomycetes</taxon>
        <taxon>Sordariomycetidae</taxon>
        <taxon>Sordariales</taxon>
        <taxon>Podosporaceae</taxon>
        <taxon>Podospora</taxon>
    </lineage>
</organism>
<reference evidence="2" key="2">
    <citation type="submission" date="2023-05" db="EMBL/GenBank/DDBJ databases">
        <authorList>
            <consortium name="Lawrence Berkeley National Laboratory"/>
            <person name="Steindorff A."/>
            <person name="Hensen N."/>
            <person name="Bonometti L."/>
            <person name="Westerberg I."/>
            <person name="Brannstrom I.O."/>
            <person name="Guillou S."/>
            <person name="Cros-Aarteil S."/>
            <person name="Calhoun S."/>
            <person name="Haridas S."/>
            <person name="Kuo A."/>
            <person name="Mondo S."/>
            <person name="Pangilinan J."/>
            <person name="Riley R."/>
            <person name="Labutti K."/>
            <person name="Andreopoulos B."/>
            <person name="Lipzen A."/>
            <person name="Chen C."/>
            <person name="Yanf M."/>
            <person name="Daum C."/>
            <person name="Ng V."/>
            <person name="Clum A."/>
            <person name="Ohm R."/>
            <person name="Martin F."/>
            <person name="Silar P."/>
            <person name="Natvig D."/>
            <person name="Lalanne C."/>
            <person name="Gautier V."/>
            <person name="Ament-Velasquez S.L."/>
            <person name="Kruys A."/>
            <person name="Hutchinson M.I."/>
            <person name="Powell A.J."/>
            <person name="Barry K."/>
            <person name="Miller A.N."/>
            <person name="Grigoriev I.V."/>
            <person name="Debuchy R."/>
            <person name="Gladieux P."/>
            <person name="Thoren M.H."/>
            <person name="Johannesson H."/>
        </authorList>
    </citation>
    <scope>NUCLEOTIDE SEQUENCE</scope>
    <source>
        <strain evidence="2">CBS 990.96</strain>
    </source>
</reference>
<sequence>MTRTDTTSEHERLAQFKSFPFCSLHLHEDDFRWLSAGYAYEQIWASWRGVFFLLFPSRLFFLFSDKFRSCIWFSVWHVVFLYGILMCCCVEL</sequence>
<accession>A0AAN7BX85</accession>
<protein>
    <submittedName>
        <fullName evidence="2">Uncharacterized protein</fullName>
    </submittedName>
</protein>
<proteinExistence type="predicted"/>
<feature type="transmembrane region" description="Helical" evidence="1">
    <location>
        <begin position="70"/>
        <end position="86"/>
    </location>
</feature>
<keyword evidence="1" id="KW-1133">Transmembrane helix</keyword>
<evidence type="ECO:0000256" key="1">
    <source>
        <dbReference type="SAM" id="Phobius"/>
    </source>
</evidence>
<evidence type="ECO:0000313" key="3">
    <source>
        <dbReference type="Proteomes" id="UP001301958"/>
    </source>
</evidence>
<keyword evidence="1" id="KW-0812">Transmembrane</keyword>
<dbReference type="EMBL" id="MU865293">
    <property type="protein sequence ID" value="KAK4231329.1"/>
    <property type="molecule type" value="Genomic_DNA"/>
</dbReference>
<gene>
    <name evidence="2" type="ORF">QBC38DRAFT_466493</name>
</gene>
<reference evidence="2" key="1">
    <citation type="journal article" date="2023" name="Mol. Phylogenet. Evol.">
        <title>Genome-scale phylogeny and comparative genomics of the fungal order Sordariales.</title>
        <authorList>
            <person name="Hensen N."/>
            <person name="Bonometti L."/>
            <person name="Westerberg I."/>
            <person name="Brannstrom I.O."/>
            <person name="Guillou S."/>
            <person name="Cros-Aarteil S."/>
            <person name="Calhoun S."/>
            <person name="Haridas S."/>
            <person name="Kuo A."/>
            <person name="Mondo S."/>
            <person name="Pangilinan J."/>
            <person name="Riley R."/>
            <person name="LaButti K."/>
            <person name="Andreopoulos B."/>
            <person name="Lipzen A."/>
            <person name="Chen C."/>
            <person name="Yan M."/>
            <person name="Daum C."/>
            <person name="Ng V."/>
            <person name="Clum A."/>
            <person name="Steindorff A."/>
            <person name="Ohm R.A."/>
            <person name="Martin F."/>
            <person name="Silar P."/>
            <person name="Natvig D.O."/>
            <person name="Lalanne C."/>
            <person name="Gautier V."/>
            <person name="Ament-Velasquez S.L."/>
            <person name="Kruys A."/>
            <person name="Hutchinson M.I."/>
            <person name="Powell A.J."/>
            <person name="Barry K."/>
            <person name="Miller A.N."/>
            <person name="Grigoriev I.V."/>
            <person name="Debuchy R."/>
            <person name="Gladieux P."/>
            <person name="Hiltunen Thoren M."/>
            <person name="Johannesson H."/>
        </authorList>
    </citation>
    <scope>NUCLEOTIDE SEQUENCE</scope>
    <source>
        <strain evidence="2">CBS 990.96</strain>
    </source>
</reference>
<feature type="transmembrane region" description="Helical" evidence="1">
    <location>
        <begin position="43"/>
        <end position="63"/>
    </location>
</feature>
<keyword evidence="1" id="KW-0472">Membrane</keyword>
<name>A0AAN7BX85_9PEZI</name>
<keyword evidence="3" id="KW-1185">Reference proteome</keyword>
<evidence type="ECO:0000313" key="2">
    <source>
        <dbReference type="EMBL" id="KAK4231329.1"/>
    </source>
</evidence>
<comment type="caution">
    <text evidence="2">The sequence shown here is derived from an EMBL/GenBank/DDBJ whole genome shotgun (WGS) entry which is preliminary data.</text>
</comment>